<evidence type="ECO:0000313" key="3">
    <source>
        <dbReference type="Proteomes" id="UP001362999"/>
    </source>
</evidence>
<feature type="region of interest" description="Disordered" evidence="1">
    <location>
        <begin position="1"/>
        <end position="22"/>
    </location>
</feature>
<name>A0AAW0C3J2_9AGAR</name>
<organism evidence="2 3">
    <name type="scientific">Favolaschia claudopus</name>
    <dbReference type="NCBI Taxonomy" id="2862362"/>
    <lineage>
        <taxon>Eukaryota</taxon>
        <taxon>Fungi</taxon>
        <taxon>Dikarya</taxon>
        <taxon>Basidiomycota</taxon>
        <taxon>Agaricomycotina</taxon>
        <taxon>Agaricomycetes</taxon>
        <taxon>Agaricomycetidae</taxon>
        <taxon>Agaricales</taxon>
        <taxon>Marasmiineae</taxon>
        <taxon>Mycenaceae</taxon>
        <taxon>Favolaschia</taxon>
    </lineage>
</organism>
<gene>
    <name evidence="2" type="ORF">R3P38DRAFT_2773858</name>
</gene>
<keyword evidence="3" id="KW-1185">Reference proteome</keyword>
<reference evidence="2 3" key="1">
    <citation type="journal article" date="2024" name="J Genomics">
        <title>Draft genome sequencing and assembly of Favolaschia claudopus CIRM-BRFM 2984 isolated from oak limbs.</title>
        <authorList>
            <person name="Navarro D."/>
            <person name="Drula E."/>
            <person name="Chaduli D."/>
            <person name="Cazenave R."/>
            <person name="Ahrendt S."/>
            <person name="Wang J."/>
            <person name="Lipzen A."/>
            <person name="Daum C."/>
            <person name="Barry K."/>
            <person name="Grigoriev I.V."/>
            <person name="Favel A."/>
            <person name="Rosso M.N."/>
            <person name="Martin F."/>
        </authorList>
    </citation>
    <scope>NUCLEOTIDE SEQUENCE [LARGE SCALE GENOMIC DNA]</scope>
    <source>
        <strain evidence="2 3">CIRM-BRFM 2984</strain>
    </source>
</reference>
<comment type="caution">
    <text evidence="2">The sequence shown here is derived from an EMBL/GenBank/DDBJ whole genome shotgun (WGS) entry which is preliminary data.</text>
</comment>
<accession>A0AAW0C3J2</accession>
<dbReference type="AlphaFoldDB" id="A0AAW0C3J2"/>
<evidence type="ECO:0000313" key="2">
    <source>
        <dbReference type="EMBL" id="KAK7033467.1"/>
    </source>
</evidence>
<dbReference type="EMBL" id="JAWWNJ010000023">
    <property type="protein sequence ID" value="KAK7033467.1"/>
    <property type="molecule type" value="Genomic_DNA"/>
</dbReference>
<protein>
    <submittedName>
        <fullName evidence="2">Uncharacterized protein</fullName>
    </submittedName>
</protein>
<dbReference type="Proteomes" id="UP001362999">
    <property type="component" value="Unassembled WGS sequence"/>
</dbReference>
<sequence>MTSSAEQQPQRSFTGDFAAGRQKPPSILKAAGFPLAPRAFQLVEDAPRSGAYGFEYIEIVPASGVSATTSRAMLLVEAPRSGANARVYRFSSAEQHFRSRTSNRIADIFGNHIFRRPASEVRDQANLKLPARGVQLSKLKIKIKISISQRPPSDVCKRANPGLPPQSCQHQSQQSKFDFSASAERRLHTKSCSDLSNSTSYGSVYTPKLSSLPQFELQKGCNGSFSPVEILNQRRSQFNSEFKISNITQNRRVSVISR</sequence>
<evidence type="ECO:0000256" key="1">
    <source>
        <dbReference type="SAM" id="MobiDB-lite"/>
    </source>
</evidence>
<feature type="compositionally biased region" description="Polar residues" evidence="1">
    <location>
        <begin position="1"/>
        <end position="13"/>
    </location>
</feature>
<proteinExistence type="predicted"/>